<protein>
    <submittedName>
        <fullName evidence="2">Transmembrane protein</fullName>
    </submittedName>
</protein>
<reference evidence="2 3" key="1">
    <citation type="submission" date="2015-11" db="EMBL/GenBank/DDBJ databases">
        <title>Genomic analysis of 38 Legionella species identifies large and diverse effector repertoires.</title>
        <authorList>
            <person name="Burstein D."/>
            <person name="Amaro F."/>
            <person name="Zusman T."/>
            <person name="Lifshitz Z."/>
            <person name="Cohen O."/>
            <person name="Gilbert J.A."/>
            <person name="Pupko T."/>
            <person name="Shuman H.A."/>
            <person name="Segal G."/>
        </authorList>
    </citation>
    <scope>NUCLEOTIDE SEQUENCE [LARGE SCALE GENOMIC DNA]</scope>
    <source>
        <strain evidence="2 3">Oak Ridge-10</strain>
    </source>
</reference>
<feature type="transmembrane region" description="Helical" evidence="1">
    <location>
        <begin position="21"/>
        <end position="46"/>
    </location>
</feature>
<keyword evidence="1" id="KW-1133">Transmembrane helix</keyword>
<keyword evidence="1 2" id="KW-0812">Transmembrane</keyword>
<accession>A0A0W0X1S1</accession>
<keyword evidence="1" id="KW-0472">Membrane</keyword>
<dbReference type="AlphaFoldDB" id="A0A0W0X1S1"/>
<feature type="transmembrane region" description="Helical" evidence="1">
    <location>
        <begin position="99"/>
        <end position="121"/>
    </location>
</feature>
<proteinExistence type="predicted"/>
<evidence type="ECO:0000313" key="2">
    <source>
        <dbReference type="EMBL" id="KTD38424.1"/>
    </source>
</evidence>
<dbReference type="PANTHER" id="PTHR28026">
    <property type="entry name" value="DUF962 DOMAIN PROTEIN (AFU_ORTHOLOGUE AFUA_8G05310)"/>
    <property type="match status" value="1"/>
</dbReference>
<evidence type="ECO:0000256" key="1">
    <source>
        <dbReference type="SAM" id="Phobius"/>
    </source>
</evidence>
<evidence type="ECO:0000313" key="3">
    <source>
        <dbReference type="Proteomes" id="UP000054858"/>
    </source>
</evidence>
<dbReference type="GO" id="GO:0046521">
    <property type="term" value="P:sphingoid catabolic process"/>
    <property type="evidence" value="ECO:0007669"/>
    <property type="project" value="TreeGrafter"/>
</dbReference>
<sequence>MKSFTEQAKWYADYHQKKATLYMHMIGVPILTLSLMILLGFIHVVIPGVLDIKFVDLIILALLAYYFRLNWLLALIMIPIFAFLLWIADLFNYAGPTPFAIWSFIVLFILGCVLQLVGHLIEGKRPAFIENLWQALIAPLFLLAEIFFMAGKMQTLKEEIYGKEPATISVNKEE</sequence>
<feature type="transmembrane region" description="Helical" evidence="1">
    <location>
        <begin position="58"/>
        <end position="87"/>
    </location>
</feature>
<organism evidence="2 3">
    <name type="scientific">Legionella oakridgensis</name>
    <dbReference type="NCBI Taxonomy" id="29423"/>
    <lineage>
        <taxon>Bacteria</taxon>
        <taxon>Pseudomonadati</taxon>
        <taxon>Pseudomonadota</taxon>
        <taxon>Gammaproteobacteria</taxon>
        <taxon>Legionellales</taxon>
        <taxon>Legionellaceae</taxon>
        <taxon>Legionella</taxon>
    </lineage>
</organism>
<dbReference type="GO" id="GO:0016020">
    <property type="term" value="C:membrane"/>
    <property type="evidence" value="ECO:0007669"/>
    <property type="project" value="GOC"/>
</dbReference>
<dbReference type="Pfam" id="PF06127">
    <property type="entry name" value="Mpo1-like"/>
    <property type="match status" value="1"/>
</dbReference>
<dbReference type="EMBL" id="LNYP01000028">
    <property type="protein sequence ID" value="KTD38424.1"/>
    <property type="molecule type" value="Genomic_DNA"/>
</dbReference>
<feature type="transmembrane region" description="Helical" evidence="1">
    <location>
        <begin position="133"/>
        <end position="151"/>
    </location>
</feature>
<gene>
    <name evidence="2" type="ORF">Loak_1369</name>
</gene>
<dbReference type="PANTHER" id="PTHR28026:SF9">
    <property type="entry name" value="2-HYDROXY-PALMITIC ACID DIOXYGENASE MPO1"/>
    <property type="match status" value="1"/>
</dbReference>
<dbReference type="PATRIC" id="fig|29423.5.peg.1431"/>
<comment type="caution">
    <text evidence="2">The sequence shown here is derived from an EMBL/GenBank/DDBJ whole genome shotgun (WGS) entry which is preliminary data.</text>
</comment>
<dbReference type="RefSeq" id="WP_025386707.1">
    <property type="nucleotide sequence ID" value="NZ_LCUA01000014.1"/>
</dbReference>
<dbReference type="InterPro" id="IPR009305">
    <property type="entry name" value="Mpo1-like"/>
</dbReference>
<dbReference type="Proteomes" id="UP000054858">
    <property type="component" value="Unassembled WGS sequence"/>
</dbReference>
<name>A0A0W0X1S1_9GAMM</name>